<keyword evidence="4" id="KW-1185">Reference proteome</keyword>
<evidence type="ECO:0000256" key="1">
    <source>
        <dbReference type="SAM" id="Phobius"/>
    </source>
</evidence>
<dbReference type="SUPFAM" id="SSF53300">
    <property type="entry name" value="vWA-like"/>
    <property type="match status" value="1"/>
</dbReference>
<dbReference type="InterPro" id="IPR036465">
    <property type="entry name" value="vWFA_dom_sf"/>
</dbReference>
<keyword evidence="1" id="KW-1133">Transmembrane helix</keyword>
<dbReference type="InterPro" id="IPR002035">
    <property type="entry name" value="VWF_A"/>
</dbReference>
<dbReference type="PROSITE" id="PS50234">
    <property type="entry name" value="VWFA"/>
    <property type="match status" value="1"/>
</dbReference>
<dbReference type="EMBL" id="BAND01000057">
    <property type="protein sequence ID" value="GAJ29254.1"/>
    <property type="molecule type" value="Genomic_DNA"/>
</dbReference>
<proteinExistence type="predicted"/>
<sequence>MTSLGFDYPWVLLLLGLCVMPLLGLGPRWWPSPSLIGIPRDRVSEGAEIGLRLLAALSMALLVLALGGLHRRDGIVTRTGKGAHVVLLIDRSVSMDQTFDDREPTAKQESKTAAAVRLIQKFFAGRPHDQFAVVAFSTSPILALPLTEHRAAVAAALGAMKRPALGKTDIGRGLGLALAQFGTDTTQAQNVVLFVSDGAGVIDREVKDKIRADALRTHVHLYYLYLRTKGDPGLFEKMDTADASAPASLNQYFSELGVPYRAFEAEDPSAVARAVEQIDRLEVHPIRYHEHVPRRDYAPLLYALALGCGVLVALALLAERGLAEGRP</sequence>
<keyword evidence="1" id="KW-0812">Transmembrane</keyword>
<feature type="domain" description="VWFA" evidence="2">
    <location>
        <begin position="84"/>
        <end position="278"/>
    </location>
</feature>
<protein>
    <recommendedName>
        <fullName evidence="2">VWFA domain-containing protein</fullName>
    </recommendedName>
</protein>
<evidence type="ECO:0000259" key="2">
    <source>
        <dbReference type="PROSITE" id="PS50234"/>
    </source>
</evidence>
<dbReference type="Pfam" id="PF13519">
    <property type="entry name" value="VWA_2"/>
    <property type="match status" value="1"/>
</dbReference>
<dbReference type="AlphaFoldDB" id="A0A023D5C4"/>
<accession>A0A023D5C4</accession>
<keyword evidence="1" id="KW-0472">Membrane</keyword>
<dbReference type="Proteomes" id="UP000019760">
    <property type="component" value="Unassembled WGS sequence"/>
</dbReference>
<dbReference type="SMART" id="SM00327">
    <property type="entry name" value="VWA"/>
    <property type="match status" value="1"/>
</dbReference>
<feature type="transmembrane region" description="Helical" evidence="1">
    <location>
        <begin position="50"/>
        <end position="69"/>
    </location>
</feature>
<evidence type="ECO:0000313" key="4">
    <source>
        <dbReference type="Proteomes" id="UP000019760"/>
    </source>
</evidence>
<dbReference type="OrthoDB" id="6206554at2"/>
<gene>
    <name evidence="3" type="ORF">Amme_057_011</name>
</gene>
<comment type="caution">
    <text evidence="3">The sequence shown here is derived from an EMBL/GenBank/DDBJ whole genome shotgun (WGS) entry which is preliminary data.</text>
</comment>
<feature type="transmembrane region" description="Helical" evidence="1">
    <location>
        <begin position="297"/>
        <end position="318"/>
    </location>
</feature>
<organism evidence="3 4">
    <name type="scientific">Acidomonas methanolica NBRC 104435</name>
    <dbReference type="NCBI Taxonomy" id="1231351"/>
    <lineage>
        <taxon>Bacteria</taxon>
        <taxon>Pseudomonadati</taxon>
        <taxon>Pseudomonadota</taxon>
        <taxon>Alphaproteobacteria</taxon>
        <taxon>Acetobacterales</taxon>
        <taxon>Acetobacteraceae</taxon>
        <taxon>Acidomonas</taxon>
    </lineage>
</organism>
<reference evidence="4" key="1">
    <citation type="journal article" date="2014" name="FEMS Microbiol. Lett.">
        <title>Draft Genomic DNA Sequence of the Facultatively Methylotrophic Bacterium Acidomonas methanolica type strain MB58.</title>
        <authorList>
            <person name="Higashiura N."/>
            <person name="Hadano H."/>
            <person name="Hirakawa H."/>
            <person name="Matsutani M."/>
            <person name="Takabe S."/>
            <person name="Matsushita K."/>
            <person name="Azuma Y."/>
        </authorList>
    </citation>
    <scope>NUCLEOTIDE SEQUENCE [LARGE SCALE GENOMIC DNA]</scope>
    <source>
        <strain evidence="4">MB58</strain>
    </source>
</reference>
<dbReference type="RefSeq" id="WP_042058884.1">
    <property type="nucleotide sequence ID" value="NZ_BAND01000057.1"/>
</dbReference>
<feature type="transmembrane region" description="Helical" evidence="1">
    <location>
        <begin position="12"/>
        <end position="30"/>
    </location>
</feature>
<evidence type="ECO:0000313" key="3">
    <source>
        <dbReference type="EMBL" id="GAJ29254.1"/>
    </source>
</evidence>
<dbReference type="Gene3D" id="3.40.50.410">
    <property type="entry name" value="von Willebrand factor, type A domain"/>
    <property type="match status" value="1"/>
</dbReference>
<reference evidence="3 4" key="2">
    <citation type="journal article" date="2014" name="FEMS Microbiol. Lett.">
        <title>Draft genomic DNA sequence of the facultatively methylotrophic bacterium Acidomonas methanolica type strain MB58.</title>
        <authorList>
            <person name="Higashiura N."/>
            <person name="Hadano H."/>
            <person name="Hirakawa H."/>
            <person name="Matsutani M."/>
            <person name="Takabe S."/>
            <person name="Matsushita K."/>
            <person name="Azuma Y."/>
        </authorList>
    </citation>
    <scope>NUCLEOTIDE SEQUENCE [LARGE SCALE GENOMIC DNA]</scope>
    <source>
        <strain evidence="3 4">MB58</strain>
    </source>
</reference>
<name>A0A023D5C4_ACIMT</name>
<dbReference type="CDD" id="cd00198">
    <property type="entry name" value="vWFA"/>
    <property type="match status" value="1"/>
</dbReference>